<keyword evidence="2" id="KW-1185">Reference proteome</keyword>
<reference evidence="1" key="1">
    <citation type="submission" date="2020-11" db="EMBL/GenBank/DDBJ databases">
        <authorList>
            <consortium name="DOE Joint Genome Institute"/>
            <person name="Ahrendt S."/>
            <person name="Riley R."/>
            <person name="Andreopoulos W."/>
            <person name="LaButti K."/>
            <person name="Pangilinan J."/>
            <person name="Ruiz-duenas F.J."/>
            <person name="Barrasa J.M."/>
            <person name="Sanchez-Garcia M."/>
            <person name="Camarero S."/>
            <person name="Miyauchi S."/>
            <person name="Serrano A."/>
            <person name="Linde D."/>
            <person name="Babiker R."/>
            <person name="Drula E."/>
            <person name="Ayuso-Fernandez I."/>
            <person name="Pacheco R."/>
            <person name="Padilla G."/>
            <person name="Ferreira P."/>
            <person name="Barriuso J."/>
            <person name="Kellner H."/>
            <person name="Castanera R."/>
            <person name="Alfaro M."/>
            <person name="Ramirez L."/>
            <person name="Pisabarro A.G."/>
            <person name="Kuo A."/>
            <person name="Tritt A."/>
            <person name="Lipzen A."/>
            <person name="He G."/>
            <person name="Yan M."/>
            <person name="Ng V."/>
            <person name="Cullen D."/>
            <person name="Martin F."/>
            <person name="Rosso M.-N."/>
            <person name="Henrissat B."/>
            <person name="Hibbett D."/>
            <person name="Martinez A.T."/>
            <person name="Grigoriev I.V."/>
        </authorList>
    </citation>
    <scope>NUCLEOTIDE SEQUENCE</scope>
    <source>
        <strain evidence="1">AH 44721</strain>
    </source>
</reference>
<evidence type="ECO:0000313" key="2">
    <source>
        <dbReference type="Proteomes" id="UP000724874"/>
    </source>
</evidence>
<name>A0A9P5N9L9_GYMJU</name>
<sequence length="493" mass="55250">MLGSYKPTYDRKFSEERLIDDFSQRIRGLTELLTSPASDLSLIVQELIIALGLVYFLSPDLKRLLSVIESRASNLKTLHLERVPWNTVPLDISRSLIDLARIPSLVNLELEWMENTPEDLVRRSGTLRSLRLFKVEFAPPDAFAGSSMSLLRLGRYLPNTAKYGFVESDRTLRGTGIADMESIQMTLLLADAAKYYRLMRAVSKSLAYLDISFIKEMVDPNLGSVIPLDALPSLRKIAIRFLTPTSSILEEIDIVIALQQILSREALAKFSPQPLEDEKELGSLGRAFPRNKHPFLRTATVLFTTYVSDYLYGNHDLDHQMPIGDLGSPPEADSLDVVYPNIVFIESCTVVYISHPFAYELTRPNVNKMNEQTSMFGIDVDSAIALEPIRRKQGPFGRRSLAVHTISGSSWLSHFPLLEIVLCLSFTANFTACITSNDSRNDPYSSSRPSWIQDRVLRALTAPSRARSKQDSNYGENDVFTVGSIGLDGMDTD</sequence>
<gene>
    <name evidence="1" type="ORF">CPB84DRAFT_1967089</name>
</gene>
<dbReference type="Proteomes" id="UP000724874">
    <property type="component" value="Unassembled WGS sequence"/>
</dbReference>
<accession>A0A9P5N9L9</accession>
<proteinExistence type="predicted"/>
<dbReference type="AlphaFoldDB" id="A0A9P5N9L9"/>
<protein>
    <submittedName>
        <fullName evidence="1">Uncharacterized protein</fullName>
    </submittedName>
</protein>
<evidence type="ECO:0000313" key="1">
    <source>
        <dbReference type="EMBL" id="KAF8873979.1"/>
    </source>
</evidence>
<comment type="caution">
    <text evidence="1">The sequence shown here is derived from an EMBL/GenBank/DDBJ whole genome shotgun (WGS) entry which is preliminary data.</text>
</comment>
<dbReference type="EMBL" id="JADNYJ010000224">
    <property type="protein sequence ID" value="KAF8873979.1"/>
    <property type="molecule type" value="Genomic_DNA"/>
</dbReference>
<organism evidence="1 2">
    <name type="scientific">Gymnopilus junonius</name>
    <name type="common">Spectacular rustgill mushroom</name>
    <name type="synonym">Gymnopilus spectabilis subsp. junonius</name>
    <dbReference type="NCBI Taxonomy" id="109634"/>
    <lineage>
        <taxon>Eukaryota</taxon>
        <taxon>Fungi</taxon>
        <taxon>Dikarya</taxon>
        <taxon>Basidiomycota</taxon>
        <taxon>Agaricomycotina</taxon>
        <taxon>Agaricomycetes</taxon>
        <taxon>Agaricomycetidae</taxon>
        <taxon>Agaricales</taxon>
        <taxon>Agaricineae</taxon>
        <taxon>Hymenogastraceae</taxon>
        <taxon>Gymnopilus</taxon>
    </lineage>
</organism>